<dbReference type="InterPro" id="IPR000560">
    <property type="entry name" value="His_Pase_clade-2"/>
</dbReference>
<evidence type="ECO:0000256" key="3">
    <source>
        <dbReference type="SAM" id="Phobius"/>
    </source>
</evidence>
<dbReference type="CDD" id="cd07061">
    <property type="entry name" value="HP_HAP_like"/>
    <property type="match status" value="1"/>
</dbReference>
<keyword evidence="3" id="KW-0812">Transmembrane</keyword>
<evidence type="ECO:0000313" key="6">
    <source>
        <dbReference type="Proteomes" id="UP000015104"/>
    </source>
</evidence>
<evidence type="ECO:0000313" key="5">
    <source>
        <dbReference type="EnsemblMetazoa" id="tetur04g05830.1"/>
    </source>
</evidence>
<dbReference type="Pfam" id="PF00328">
    <property type="entry name" value="His_Phos_2"/>
    <property type="match status" value="1"/>
</dbReference>
<dbReference type="EnsemblMetazoa" id="tetur04g05830.1">
    <property type="protein sequence ID" value="tetur04g05830.1"/>
    <property type="gene ID" value="tetur04g05830"/>
</dbReference>
<dbReference type="STRING" id="32264.T1K2P6"/>
<dbReference type="OrthoDB" id="6418769at2759"/>
<proteinExistence type="inferred from homology"/>
<gene>
    <name evidence="5" type="primary">107359426</name>
</gene>
<dbReference type="HOGENOM" id="CLU_030431_1_1_1"/>
<dbReference type="InterPro" id="IPR033379">
    <property type="entry name" value="Acid_Pase_AS"/>
</dbReference>
<dbReference type="eggNOG" id="KOG3720">
    <property type="taxonomic scope" value="Eukaryota"/>
</dbReference>
<evidence type="ECO:0000256" key="4">
    <source>
        <dbReference type="SAM" id="SignalP"/>
    </source>
</evidence>
<evidence type="ECO:0008006" key="7">
    <source>
        <dbReference type="Google" id="ProtNLM"/>
    </source>
</evidence>
<evidence type="ECO:0000256" key="1">
    <source>
        <dbReference type="ARBA" id="ARBA00000032"/>
    </source>
</evidence>
<feature type="chain" id="PRO_5004580235" description="Acid phosphatase" evidence="4">
    <location>
        <begin position="22"/>
        <end position="442"/>
    </location>
</feature>
<protein>
    <recommendedName>
        <fullName evidence="7">Acid phosphatase</fullName>
    </recommendedName>
</protein>
<reference evidence="6" key="1">
    <citation type="submission" date="2011-08" db="EMBL/GenBank/DDBJ databases">
        <authorList>
            <person name="Rombauts S."/>
        </authorList>
    </citation>
    <scope>NUCLEOTIDE SEQUENCE</scope>
    <source>
        <strain evidence="6">London</strain>
    </source>
</reference>
<keyword evidence="6" id="KW-1185">Reference proteome</keyword>
<dbReference type="OMA" id="HTINDIH"/>
<dbReference type="PROSITE" id="PS00616">
    <property type="entry name" value="HIS_ACID_PHOSPHAT_1"/>
    <property type="match status" value="1"/>
</dbReference>
<name>T1K2P6_TETUR</name>
<organism evidence="5 6">
    <name type="scientific">Tetranychus urticae</name>
    <name type="common">Two-spotted spider mite</name>
    <dbReference type="NCBI Taxonomy" id="32264"/>
    <lineage>
        <taxon>Eukaryota</taxon>
        <taxon>Metazoa</taxon>
        <taxon>Ecdysozoa</taxon>
        <taxon>Arthropoda</taxon>
        <taxon>Chelicerata</taxon>
        <taxon>Arachnida</taxon>
        <taxon>Acari</taxon>
        <taxon>Acariformes</taxon>
        <taxon>Trombidiformes</taxon>
        <taxon>Prostigmata</taxon>
        <taxon>Eleutherengona</taxon>
        <taxon>Raphignathae</taxon>
        <taxon>Tetranychoidea</taxon>
        <taxon>Tetranychidae</taxon>
        <taxon>Tetranychus</taxon>
    </lineage>
</organism>
<feature type="transmembrane region" description="Helical" evidence="3">
    <location>
        <begin position="394"/>
        <end position="422"/>
    </location>
</feature>
<dbReference type="Gene3D" id="3.40.50.1240">
    <property type="entry name" value="Phosphoglycerate mutase-like"/>
    <property type="match status" value="1"/>
</dbReference>
<feature type="signal peptide" evidence="4">
    <location>
        <begin position="1"/>
        <end position="21"/>
    </location>
</feature>
<dbReference type="AlphaFoldDB" id="T1K2P6"/>
<dbReference type="Proteomes" id="UP000015104">
    <property type="component" value="Unassembled WGS sequence"/>
</dbReference>
<dbReference type="SUPFAM" id="SSF53254">
    <property type="entry name" value="Phosphoglycerate mutase-like"/>
    <property type="match status" value="1"/>
</dbReference>
<keyword evidence="3" id="KW-1133">Transmembrane helix</keyword>
<accession>T1K2P6</accession>
<dbReference type="InterPro" id="IPR029033">
    <property type="entry name" value="His_PPase_superfam"/>
</dbReference>
<dbReference type="PANTHER" id="PTHR11567:SF210">
    <property type="entry name" value="ACID PHOSPHATASE 5-RELATED"/>
    <property type="match status" value="1"/>
</dbReference>
<dbReference type="KEGG" id="tut:107359426"/>
<dbReference type="EMBL" id="CAEY01001367">
    <property type="status" value="NOT_ANNOTATED_CDS"/>
    <property type="molecule type" value="Genomic_DNA"/>
</dbReference>
<reference evidence="5" key="2">
    <citation type="submission" date="2015-06" db="UniProtKB">
        <authorList>
            <consortium name="EnsemblMetazoa"/>
        </authorList>
    </citation>
    <scope>IDENTIFICATION</scope>
</reference>
<keyword evidence="3" id="KW-0472">Membrane</keyword>
<dbReference type="GO" id="GO:0003993">
    <property type="term" value="F:acid phosphatase activity"/>
    <property type="evidence" value="ECO:0007669"/>
    <property type="project" value="UniProtKB-EC"/>
</dbReference>
<evidence type="ECO:0000256" key="2">
    <source>
        <dbReference type="ARBA" id="ARBA00005375"/>
    </source>
</evidence>
<dbReference type="PANTHER" id="PTHR11567">
    <property type="entry name" value="ACID PHOSPHATASE-RELATED"/>
    <property type="match status" value="1"/>
</dbReference>
<dbReference type="InterPro" id="IPR050645">
    <property type="entry name" value="Histidine_acid_phosphatase"/>
</dbReference>
<keyword evidence="4" id="KW-0732">Signal</keyword>
<sequence length="442" mass="51026">MSPSFLIVFLIICINHSLVIGEDPLQLKLVAIVHRHGDRAPLNFLPGDPYSDDIFWPDGKSQLLASGKDRLYQLGESLRLYYDNFLTHNPREVRARSSDADRCIESAEMLFHGLYKAKGRWIYNSKTDYLPIPIHTTPTMYDRMLAEGVYCPVLNKETQAVFERPESKSFLTKYSTTLAVLTQNLGLKFNDLGLVFGIFDAWMIEKSQNYKLPSWMTESIWNDLIEMVNLYSTIQNDSPIIHRLRAGNFLADLKKYFIQSTEPSNGKQPVKLITYSTHDTMLGSFMSTLKIFNKIRVPYGAALLIELLASPDNKQNYVQIKYWNDTHVNEQHKLTLPFCESGQLCKLDQFLDYIDQFIPTDWESECSLNNTESGPSAEDNKRFDDQENDKGWEWVGIVAATCLSIITVIIVMLFASFAYDLYKKSYRVKRSDREKQEYDRIL</sequence>
<comment type="catalytic activity">
    <reaction evidence="1">
        <text>a phosphate monoester + H2O = an alcohol + phosphate</text>
        <dbReference type="Rhea" id="RHEA:15017"/>
        <dbReference type="ChEBI" id="CHEBI:15377"/>
        <dbReference type="ChEBI" id="CHEBI:30879"/>
        <dbReference type="ChEBI" id="CHEBI:43474"/>
        <dbReference type="ChEBI" id="CHEBI:67140"/>
        <dbReference type="EC" id="3.1.3.2"/>
    </reaction>
</comment>
<comment type="similarity">
    <text evidence="2">Belongs to the histidine acid phosphatase family.</text>
</comment>